<evidence type="ECO:0000256" key="4">
    <source>
        <dbReference type="ARBA" id="ARBA00022692"/>
    </source>
</evidence>
<evidence type="ECO:0000256" key="6">
    <source>
        <dbReference type="ARBA" id="ARBA00023015"/>
    </source>
</evidence>
<dbReference type="GO" id="GO:0003700">
    <property type="term" value="F:DNA-binding transcription factor activity"/>
    <property type="evidence" value="ECO:0007669"/>
    <property type="project" value="InterPro"/>
</dbReference>
<sequence>MGVSRAPGTPPISIPDLNYGNNCHNCHKVIDNCAYSQKYKGVVPQQNGHWGAQLYTYNQRICLGTFKTEKDAAMAYDRASIKLRSYDSPRYFPWSQTTDLEAKFPSHLNMEVILKMIKDETYESKFNNFLREKTRKEKEDDLSVQKNCDNFRRLLFEKELTPSDVGKLRRLVIPKKFAMAYFPPVPDNDHSEGFVNDEVILPFYDVDNKLWKFRLVDVILSMVSISLVFTNRFVVYTQFQPHQSCELMEEISDSNQGRNQNIKSPGNKANVDAHSSNFTNTTTYPHIGEQAQTHTDRALLELNVSEKPSDAVSHYHDFVDIENNPLQGTSPVEEIVSKVLGYPELVCEREFHDSCVEKKQENVKNGKTHHTYLNIDEFRNITKQENGSSSAPSGAASGLVNITHRLEPDGTDYNYASASKGAKVVAHNKEANGASNILGLDHDKYLRNPCSVVDKYVIIELAEETLVDAVMIANFEHHSSNFKQFSLSGSLVFPTETWYPLGTFVAENVKHRQYFRLPEPKWARYLKLTLVSHYGSEFYCTLNVIEVYGVDAIERMLEDLIVTSEESANSSNVGLALDHDVILGHGYMQKVPLHQRLNGYM</sequence>
<dbReference type="InterPro" id="IPR008979">
    <property type="entry name" value="Galactose-bd-like_sf"/>
</dbReference>
<keyword evidence="4" id="KW-0812">Transmembrane</keyword>
<proteinExistence type="inferred from homology"/>
<evidence type="ECO:0000256" key="8">
    <source>
        <dbReference type="ARBA" id="ARBA00023136"/>
    </source>
</evidence>
<dbReference type="PANTHER" id="PTHR12953:SF3">
    <property type="entry name" value="SUN DOMAIN-CONTAINING PROTEIN 5"/>
    <property type="match status" value="1"/>
</dbReference>
<dbReference type="Gene3D" id="2.40.330.10">
    <property type="entry name" value="DNA-binding pseudobarrel domain"/>
    <property type="match status" value="1"/>
</dbReference>
<dbReference type="PROSITE" id="PS51469">
    <property type="entry name" value="SUN"/>
    <property type="match status" value="1"/>
</dbReference>
<dbReference type="GO" id="GO:0003677">
    <property type="term" value="F:DNA binding"/>
    <property type="evidence" value="ECO:0007669"/>
    <property type="project" value="UniProtKB-KW"/>
</dbReference>
<dbReference type="InterPro" id="IPR036955">
    <property type="entry name" value="AP2/ERF_dom_sf"/>
</dbReference>
<reference evidence="13" key="1">
    <citation type="journal article" date="2019" name="Sci. Rep.">
        <title>Draft genome of Tanacetum cinerariifolium, the natural source of mosquito coil.</title>
        <authorList>
            <person name="Yamashiro T."/>
            <person name="Shiraishi A."/>
            <person name="Satake H."/>
            <person name="Nakayama K."/>
        </authorList>
    </citation>
    <scope>NUCLEOTIDE SEQUENCE</scope>
</reference>
<evidence type="ECO:0000259" key="11">
    <source>
        <dbReference type="PROSITE" id="PS51032"/>
    </source>
</evidence>
<keyword evidence="10" id="KW-0539">Nucleus</keyword>
<evidence type="ECO:0000256" key="9">
    <source>
        <dbReference type="ARBA" id="ARBA00023163"/>
    </source>
</evidence>
<dbReference type="Gene3D" id="2.60.120.260">
    <property type="entry name" value="Galactose-binding domain-like"/>
    <property type="match status" value="1"/>
</dbReference>
<dbReference type="AlphaFoldDB" id="A0A6L2KZN7"/>
<dbReference type="InterPro" id="IPR016177">
    <property type="entry name" value="DNA-bd_dom_sf"/>
</dbReference>
<evidence type="ECO:0000256" key="2">
    <source>
        <dbReference type="ARBA" id="ARBA00004370"/>
    </source>
</evidence>
<dbReference type="CDD" id="cd00018">
    <property type="entry name" value="AP2"/>
    <property type="match status" value="1"/>
</dbReference>
<feature type="domain" description="SUN" evidence="12">
    <location>
        <begin position="388"/>
        <end position="552"/>
    </location>
</feature>
<dbReference type="InterPro" id="IPR045120">
    <property type="entry name" value="Suco/Slp1-like"/>
</dbReference>
<dbReference type="SMART" id="SM00380">
    <property type="entry name" value="AP2"/>
    <property type="match status" value="1"/>
</dbReference>
<comment type="similarity">
    <text evidence="3">Belongs to the AP2/ERF transcription factor family. RAV subfamily.</text>
</comment>
<dbReference type="Pfam" id="PF07738">
    <property type="entry name" value="Sad1_UNC"/>
    <property type="match status" value="1"/>
</dbReference>
<comment type="caution">
    <text evidence="13">The sequence shown here is derived from an EMBL/GenBank/DDBJ whole genome shotgun (WGS) entry which is preliminary data.</text>
</comment>
<dbReference type="InterPro" id="IPR003340">
    <property type="entry name" value="B3_DNA-bd"/>
</dbReference>
<dbReference type="PANTHER" id="PTHR12953">
    <property type="entry name" value="MEMBRANE PROTEIN CH1 RELATED"/>
    <property type="match status" value="1"/>
</dbReference>
<dbReference type="PROSITE" id="PS51032">
    <property type="entry name" value="AP2_ERF"/>
    <property type="match status" value="1"/>
</dbReference>
<evidence type="ECO:0000256" key="10">
    <source>
        <dbReference type="ARBA" id="ARBA00023242"/>
    </source>
</evidence>
<dbReference type="InterPro" id="IPR015300">
    <property type="entry name" value="DNA-bd_pseudobarrel_sf"/>
</dbReference>
<dbReference type="GO" id="GO:0016020">
    <property type="term" value="C:membrane"/>
    <property type="evidence" value="ECO:0007669"/>
    <property type="project" value="UniProtKB-SubCell"/>
</dbReference>
<dbReference type="CDD" id="cd10017">
    <property type="entry name" value="B3_DNA"/>
    <property type="match status" value="1"/>
</dbReference>
<gene>
    <name evidence="13" type="ORF">Tci_026684</name>
</gene>
<evidence type="ECO:0000256" key="5">
    <source>
        <dbReference type="ARBA" id="ARBA00022989"/>
    </source>
</evidence>
<name>A0A6L2KZN7_TANCI</name>
<dbReference type="EMBL" id="BKCJ010003376">
    <property type="protein sequence ID" value="GEU54706.1"/>
    <property type="molecule type" value="Genomic_DNA"/>
</dbReference>
<dbReference type="InterPro" id="IPR012919">
    <property type="entry name" value="SUN_dom"/>
</dbReference>
<dbReference type="GO" id="GO:0005737">
    <property type="term" value="C:cytoplasm"/>
    <property type="evidence" value="ECO:0007669"/>
    <property type="project" value="TreeGrafter"/>
</dbReference>
<evidence type="ECO:0000256" key="1">
    <source>
        <dbReference type="ARBA" id="ARBA00004123"/>
    </source>
</evidence>
<evidence type="ECO:0000313" key="13">
    <source>
        <dbReference type="EMBL" id="GEU54706.1"/>
    </source>
</evidence>
<dbReference type="SUPFAM" id="SSF49785">
    <property type="entry name" value="Galactose-binding domain-like"/>
    <property type="match status" value="1"/>
</dbReference>
<evidence type="ECO:0000256" key="3">
    <source>
        <dbReference type="ARBA" id="ARBA00009089"/>
    </source>
</evidence>
<dbReference type="SUPFAM" id="SSF54171">
    <property type="entry name" value="DNA-binding domain"/>
    <property type="match status" value="1"/>
</dbReference>
<comment type="subcellular location">
    <subcellularLocation>
        <location evidence="2">Membrane</location>
    </subcellularLocation>
    <subcellularLocation>
        <location evidence="1">Nucleus</location>
    </subcellularLocation>
</comment>
<feature type="domain" description="AP2/ERF" evidence="11">
    <location>
        <begin position="38"/>
        <end position="93"/>
    </location>
</feature>
<evidence type="ECO:0000259" key="12">
    <source>
        <dbReference type="PROSITE" id="PS51469"/>
    </source>
</evidence>
<keyword evidence="7" id="KW-0238">DNA-binding</keyword>
<keyword evidence="8" id="KW-0472">Membrane</keyword>
<dbReference type="GO" id="GO:0005634">
    <property type="term" value="C:nucleus"/>
    <property type="evidence" value="ECO:0007669"/>
    <property type="project" value="UniProtKB-SubCell"/>
</dbReference>
<dbReference type="Gene3D" id="3.30.730.10">
    <property type="entry name" value="AP2/ERF domain"/>
    <property type="match status" value="1"/>
</dbReference>
<dbReference type="GO" id="GO:0034975">
    <property type="term" value="P:protein folding in endoplasmic reticulum"/>
    <property type="evidence" value="ECO:0007669"/>
    <property type="project" value="TreeGrafter"/>
</dbReference>
<dbReference type="InterPro" id="IPR001471">
    <property type="entry name" value="AP2/ERF_dom"/>
</dbReference>
<keyword evidence="5" id="KW-1133">Transmembrane helix</keyword>
<accession>A0A6L2KZN7</accession>
<organism evidence="13">
    <name type="scientific">Tanacetum cinerariifolium</name>
    <name type="common">Dalmatian daisy</name>
    <name type="synonym">Chrysanthemum cinerariifolium</name>
    <dbReference type="NCBI Taxonomy" id="118510"/>
    <lineage>
        <taxon>Eukaryota</taxon>
        <taxon>Viridiplantae</taxon>
        <taxon>Streptophyta</taxon>
        <taxon>Embryophyta</taxon>
        <taxon>Tracheophyta</taxon>
        <taxon>Spermatophyta</taxon>
        <taxon>Magnoliopsida</taxon>
        <taxon>eudicotyledons</taxon>
        <taxon>Gunneridae</taxon>
        <taxon>Pentapetalae</taxon>
        <taxon>asterids</taxon>
        <taxon>campanulids</taxon>
        <taxon>Asterales</taxon>
        <taxon>Asteraceae</taxon>
        <taxon>Asteroideae</taxon>
        <taxon>Anthemideae</taxon>
        <taxon>Anthemidinae</taxon>
        <taxon>Tanacetum</taxon>
    </lineage>
</organism>
<keyword evidence="6" id="KW-0805">Transcription regulation</keyword>
<keyword evidence="9" id="KW-0804">Transcription</keyword>
<evidence type="ECO:0000256" key="7">
    <source>
        <dbReference type="ARBA" id="ARBA00023125"/>
    </source>
</evidence>
<dbReference type="SUPFAM" id="SSF101936">
    <property type="entry name" value="DNA-binding pseudobarrel domain"/>
    <property type="match status" value="1"/>
</dbReference>
<protein>
    <submittedName>
        <fullName evidence="13">SUN domain-containing protein 5-like</fullName>
    </submittedName>
</protein>